<evidence type="ECO:0000313" key="7">
    <source>
        <dbReference type="EMBL" id="MEQ3363015.1"/>
    </source>
</evidence>
<evidence type="ECO:0000256" key="3">
    <source>
        <dbReference type="ARBA" id="ARBA00022827"/>
    </source>
</evidence>
<proteinExistence type="predicted"/>
<dbReference type="Pfam" id="PF00890">
    <property type="entry name" value="FAD_binding_2"/>
    <property type="match status" value="1"/>
</dbReference>
<protein>
    <submittedName>
        <fullName evidence="7">FAD-dependent oxidoreductase</fullName>
    </submittedName>
</protein>
<gene>
    <name evidence="7" type="ORF">AAA083_08505</name>
</gene>
<dbReference type="PANTHER" id="PTHR43400:SF10">
    <property type="entry name" value="3-OXOSTEROID 1-DEHYDROGENASE"/>
    <property type="match status" value="1"/>
</dbReference>
<dbReference type="InterPro" id="IPR006311">
    <property type="entry name" value="TAT_signal"/>
</dbReference>
<keyword evidence="2" id="KW-0285">Flavoprotein</keyword>
<dbReference type="PANTHER" id="PTHR43400">
    <property type="entry name" value="FUMARATE REDUCTASE"/>
    <property type="match status" value="1"/>
</dbReference>
<dbReference type="SUPFAM" id="SSF56425">
    <property type="entry name" value="Succinate dehydrogenase/fumarate reductase flavoprotein, catalytic domain"/>
    <property type="match status" value="1"/>
</dbReference>
<organism evidence="7 8">
    <name type="scientific">Raoultibacter massiliensis</name>
    <dbReference type="NCBI Taxonomy" id="1852371"/>
    <lineage>
        <taxon>Bacteria</taxon>
        <taxon>Bacillati</taxon>
        <taxon>Actinomycetota</taxon>
        <taxon>Coriobacteriia</taxon>
        <taxon>Eggerthellales</taxon>
        <taxon>Eggerthellaceae</taxon>
        <taxon>Raoultibacter</taxon>
    </lineage>
</organism>
<keyword evidence="3" id="KW-0274">FAD</keyword>
<evidence type="ECO:0000256" key="5">
    <source>
        <dbReference type="SAM" id="MobiDB-lite"/>
    </source>
</evidence>
<name>A0ABV1JD52_9ACTN</name>
<comment type="caution">
    <text evidence="7">The sequence shown here is derived from an EMBL/GenBank/DDBJ whole genome shotgun (WGS) entry which is preliminary data.</text>
</comment>
<dbReference type="InterPro" id="IPR003953">
    <property type="entry name" value="FAD-dep_OxRdtase_2_FAD-bd"/>
</dbReference>
<accession>A0ABV1JD52</accession>
<evidence type="ECO:0000256" key="1">
    <source>
        <dbReference type="ARBA" id="ARBA00001974"/>
    </source>
</evidence>
<evidence type="ECO:0000256" key="2">
    <source>
        <dbReference type="ARBA" id="ARBA00022630"/>
    </source>
</evidence>
<dbReference type="RefSeq" id="WP_102375797.1">
    <property type="nucleotide sequence ID" value="NZ_JBBNOP010000006.1"/>
</dbReference>
<keyword evidence="8" id="KW-1185">Reference proteome</keyword>
<dbReference type="EMBL" id="JBBNOP010000006">
    <property type="protein sequence ID" value="MEQ3363015.1"/>
    <property type="molecule type" value="Genomic_DNA"/>
</dbReference>
<dbReference type="InterPro" id="IPR036188">
    <property type="entry name" value="FAD/NAD-bd_sf"/>
</dbReference>
<dbReference type="Gene3D" id="3.90.700.10">
    <property type="entry name" value="Succinate dehydrogenase/fumarate reductase flavoprotein, catalytic domain"/>
    <property type="match status" value="1"/>
</dbReference>
<comment type="cofactor">
    <cofactor evidence="1">
        <name>FAD</name>
        <dbReference type="ChEBI" id="CHEBI:57692"/>
    </cofactor>
</comment>
<dbReference type="Gene3D" id="3.50.50.60">
    <property type="entry name" value="FAD/NAD(P)-binding domain"/>
    <property type="match status" value="1"/>
</dbReference>
<sequence>MGNLTRRDLLKGLAIGSVTVASAGALSSCAPSDKEAGEKPAAGSSQESAAYKYAKRQSDVANMQQTETDVLVIGGGGAGICAALSAAEQGANVVLCEKMSVLGGATMLSSGKIPAVGTKQQTDMGESDSIGACVMDIMRPNNYSVRPDLVYTVTEQSKDIVEWTESHGAVWTIDAALYYGQTAHRMHTTNDAGKGLTDALIASMGENSAITQMLSCEILGLVLADDEDAVVGAYGKNGRDEVAFIAKNTVLASSGFANNPDMLAQYCPEAVDAFKMVAPGATGEGILWAQELGAELQNMGAYQGHAFHGVDNDQTLEQGIANNGGIIVNQEGNRFMSEYGGYSELSPHVLAQTDHIAYLCFTDTQVEKSVKFPEWEEAGIVMKAGSAAELAAAIGADAATLEKTIAEYQEAIEKGEDKFNRAHLPAGFDAPYYALKITGEIRHTQGGMATDVAGHVLRTDKSLIKGLYAAGGCTEGFSSRGGAAYMSGNGLIQALVFGKIAGAAAATEDRESATLTEWTKSDIDAYK</sequence>
<dbReference type="PROSITE" id="PS51318">
    <property type="entry name" value="TAT"/>
    <property type="match status" value="1"/>
</dbReference>
<dbReference type="SUPFAM" id="SSF51905">
    <property type="entry name" value="FAD/NAD(P)-binding domain"/>
    <property type="match status" value="1"/>
</dbReference>
<dbReference type="PROSITE" id="PS51257">
    <property type="entry name" value="PROKAR_LIPOPROTEIN"/>
    <property type="match status" value="1"/>
</dbReference>
<reference evidence="7 8" key="1">
    <citation type="submission" date="2024-04" db="EMBL/GenBank/DDBJ databases">
        <title>Human intestinal bacterial collection.</title>
        <authorList>
            <person name="Pauvert C."/>
            <person name="Hitch T.C.A."/>
            <person name="Clavel T."/>
        </authorList>
    </citation>
    <scope>NUCLEOTIDE SEQUENCE [LARGE SCALE GENOMIC DNA]</scope>
    <source>
        <strain evidence="7 8">CLA-KB-H42</strain>
    </source>
</reference>
<feature type="region of interest" description="Disordered" evidence="5">
    <location>
        <begin position="29"/>
        <end position="48"/>
    </location>
</feature>
<evidence type="ECO:0000259" key="6">
    <source>
        <dbReference type="Pfam" id="PF00890"/>
    </source>
</evidence>
<dbReference type="Proteomes" id="UP001487305">
    <property type="component" value="Unassembled WGS sequence"/>
</dbReference>
<dbReference type="InterPro" id="IPR027477">
    <property type="entry name" value="Succ_DH/fumarate_Rdtase_cat_sf"/>
</dbReference>
<feature type="domain" description="FAD-dependent oxidoreductase 2 FAD-binding" evidence="6">
    <location>
        <begin position="69"/>
        <end position="491"/>
    </location>
</feature>
<evidence type="ECO:0000313" key="8">
    <source>
        <dbReference type="Proteomes" id="UP001487305"/>
    </source>
</evidence>
<evidence type="ECO:0000256" key="4">
    <source>
        <dbReference type="ARBA" id="ARBA00023002"/>
    </source>
</evidence>
<dbReference type="InterPro" id="IPR050315">
    <property type="entry name" value="FAD-oxidoreductase_2"/>
</dbReference>
<keyword evidence="4" id="KW-0560">Oxidoreductase</keyword>